<dbReference type="AlphaFoldDB" id="A0A412DT31"/>
<dbReference type="Proteomes" id="UP000283310">
    <property type="component" value="Unassembled WGS sequence"/>
</dbReference>
<evidence type="ECO:0000313" key="3">
    <source>
        <dbReference type="EMBL" id="RGR17799.1"/>
    </source>
</evidence>
<dbReference type="Gene3D" id="2.60.40.3250">
    <property type="entry name" value="Peptidase M64, N-terminal domain"/>
    <property type="match status" value="1"/>
</dbReference>
<dbReference type="Pfam" id="PF16217">
    <property type="entry name" value="M64_N"/>
    <property type="match status" value="1"/>
</dbReference>
<feature type="signal peptide" evidence="1">
    <location>
        <begin position="1"/>
        <end position="25"/>
    </location>
</feature>
<sequence length="427" mass="48212">MDMKKHILFLLCLIAVASTRAQVFADHFADKTLRVDYIFNGNASGQAICLDGVSALPTWAGRKHHLAELPLQGNGQIVMRNAASGKTIYTTSFSSLFQEWLETDEARNVTKGFENTFLLPYPLQPVEIEITLLDPRRNVRASMKHIVHPNDVLIEQKGNSHITPHKYLLHNDSPEKCIDVAILAEGYTLQEMQTFYEDADIACKSIFDHEPFKSMKKRFNVVAVASPSTDSGVSVPRLNEWKHTAFGSHFSTFYSDRYLTTSRVKAIHDALAGIPYEHIIILANTEEYGGGGIYNSYTLTTAHHPMFRPVVVHEFGHSFGGLADEYFYDNDVMTDTYPLDIEPWEQNISTQVDFAAKWKDMLSENTPVPTPAEVSENYPTGVYEGGGYSAKGIFRPAENCRMRTNEYPAFCPVCQRALRRIIEFYTE</sequence>
<dbReference type="Pfam" id="PF09471">
    <property type="entry name" value="Peptidase_M64"/>
    <property type="match status" value="2"/>
</dbReference>
<accession>A0A412DT31</accession>
<comment type="caution">
    <text evidence="3">The sequence shown here is derived from an EMBL/GenBank/DDBJ whole genome shotgun (WGS) entry which is preliminary data.</text>
</comment>
<proteinExistence type="predicted"/>
<dbReference type="InterPro" id="IPR019026">
    <property type="entry name" value="Peptidase_M64_IgA"/>
</dbReference>
<dbReference type="EMBL" id="QRTW01000001">
    <property type="protein sequence ID" value="RGR17799.1"/>
    <property type="molecule type" value="Genomic_DNA"/>
</dbReference>
<evidence type="ECO:0000256" key="1">
    <source>
        <dbReference type="SAM" id="SignalP"/>
    </source>
</evidence>
<evidence type="ECO:0000313" key="4">
    <source>
        <dbReference type="Proteomes" id="UP000283310"/>
    </source>
</evidence>
<keyword evidence="1" id="KW-0732">Signal</keyword>
<name>A0A412DT31_BACSE</name>
<dbReference type="GO" id="GO:0008237">
    <property type="term" value="F:metallopeptidase activity"/>
    <property type="evidence" value="ECO:0007669"/>
    <property type="project" value="InterPro"/>
</dbReference>
<organism evidence="3 4">
    <name type="scientific">Bacteroides stercoris</name>
    <dbReference type="NCBI Taxonomy" id="46506"/>
    <lineage>
        <taxon>Bacteria</taxon>
        <taxon>Pseudomonadati</taxon>
        <taxon>Bacteroidota</taxon>
        <taxon>Bacteroidia</taxon>
        <taxon>Bacteroidales</taxon>
        <taxon>Bacteroidaceae</taxon>
        <taxon>Bacteroides</taxon>
    </lineage>
</organism>
<feature type="chain" id="PRO_5019216348" evidence="1">
    <location>
        <begin position="26"/>
        <end position="427"/>
    </location>
</feature>
<dbReference type="InterPro" id="IPR032625">
    <property type="entry name" value="M64_N"/>
</dbReference>
<dbReference type="Gene3D" id="3.40.390.10">
    <property type="entry name" value="Collagenase (Catalytic Domain)"/>
    <property type="match status" value="1"/>
</dbReference>
<protein>
    <submittedName>
        <fullName evidence="3">Peptidase M64</fullName>
    </submittedName>
</protein>
<dbReference type="InterPro" id="IPR038171">
    <property type="entry name" value="M64_N_sf"/>
</dbReference>
<dbReference type="InterPro" id="IPR024079">
    <property type="entry name" value="MetalloPept_cat_dom_sf"/>
</dbReference>
<evidence type="ECO:0000259" key="2">
    <source>
        <dbReference type="Pfam" id="PF16217"/>
    </source>
</evidence>
<feature type="domain" description="Peptidase M64 N-terminal" evidence="2">
    <location>
        <begin position="24"/>
        <end position="141"/>
    </location>
</feature>
<gene>
    <name evidence="3" type="ORF">DWY65_00395</name>
</gene>
<reference evidence="3 4" key="1">
    <citation type="submission" date="2018-08" db="EMBL/GenBank/DDBJ databases">
        <title>A genome reference for cultivated species of the human gut microbiota.</title>
        <authorList>
            <person name="Zou Y."/>
            <person name="Xue W."/>
            <person name="Luo G."/>
        </authorList>
    </citation>
    <scope>NUCLEOTIDE SEQUENCE [LARGE SCALE GENOMIC DNA]</scope>
    <source>
        <strain evidence="3 4">AF26-20BH</strain>
    </source>
</reference>